<keyword evidence="2 7" id="KW-0813">Transport</keyword>
<dbReference type="SUPFAM" id="SSF161098">
    <property type="entry name" value="MetI-like"/>
    <property type="match status" value="1"/>
</dbReference>
<dbReference type="InterPro" id="IPR000515">
    <property type="entry name" value="MetI-like"/>
</dbReference>
<dbReference type="GO" id="GO:0055085">
    <property type="term" value="P:transmembrane transport"/>
    <property type="evidence" value="ECO:0007669"/>
    <property type="project" value="InterPro"/>
</dbReference>
<feature type="transmembrane region" description="Helical" evidence="7">
    <location>
        <begin position="204"/>
        <end position="227"/>
    </location>
</feature>
<name>A0A840MYW7_9BRAD</name>
<keyword evidence="5 7" id="KW-1133">Transmembrane helix</keyword>
<dbReference type="Gene3D" id="1.10.3720.10">
    <property type="entry name" value="MetI-like"/>
    <property type="match status" value="1"/>
</dbReference>
<dbReference type="PANTHER" id="PTHR30151">
    <property type="entry name" value="ALKANE SULFONATE ABC TRANSPORTER-RELATED, MEMBRANE SUBUNIT"/>
    <property type="match status" value="1"/>
</dbReference>
<evidence type="ECO:0000256" key="2">
    <source>
        <dbReference type="ARBA" id="ARBA00022448"/>
    </source>
</evidence>
<evidence type="ECO:0000256" key="5">
    <source>
        <dbReference type="ARBA" id="ARBA00022989"/>
    </source>
</evidence>
<reference evidence="9 10" key="1">
    <citation type="submission" date="2020-08" db="EMBL/GenBank/DDBJ databases">
        <title>Genomic Encyclopedia of Type Strains, Phase IV (KMG-IV): sequencing the most valuable type-strain genomes for metagenomic binning, comparative biology and taxonomic classification.</title>
        <authorList>
            <person name="Goeker M."/>
        </authorList>
    </citation>
    <scope>NUCLEOTIDE SEQUENCE [LARGE SCALE GENOMIC DNA]</scope>
    <source>
        <strain evidence="9 10">DSM 17498</strain>
    </source>
</reference>
<dbReference type="InterPro" id="IPR035906">
    <property type="entry name" value="MetI-like_sf"/>
</dbReference>
<evidence type="ECO:0000313" key="10">
    <source>
        <dbReference type="Proteomes" id="UP000521227"/>
    </source>
</evidence>
<feature type="domain" description="ABC transmembrane type-1" evidence="8">
    <location>
        <begin position="75"/>
        <end position="255"/>
    </location>
</feature>
<evidence type="ECO:0000256" key="3">
    <source>
        <dbReference type="ARBA" id="ARBA00022475"/>
    </source>
</evidence>
<dbReference type="GO" id="GO:0005886">
    <property type="term" value="C:plasma membrane"/>
    <property type="evidence" value="ECO:0007669"/>
    <property type="project" value="UniProtKB-SubCell"/>
</dbReference>
<sequence length="273" mass="29425">MLVIPSQKIRPRWMTRGFSSVVGAAMFVAPLLVLVILWAIVVPLFQINPRVFPSLGAVGTAAMDSIRDGTLINHVGASLLRVGLGTLIGVVTAVPLGIAMGVSPAISTFLTPLFRFFSVLAGIAWIPIATLWFGYGFGAIIFVIFNAVFFVVAYNTLLGVSTIPYSLRNAAASLGAGRWALLTQVLLPGALPNIVTGIRTGLGFAWRGLIAAEMIATNVGLGYMLFVARDFYRTEVIVLGMIVIGVLWLLIDRLLLVPLERSTIERWGMVRRA</sequence>
<comment type="caution">
    <text evidence="9">The sequence shown here is derived from an EMBL/GenBank/DDBJ whole genome shotgun (WGS) entry which is preliminary data.</text>
</comment>
<protein>
    <submittedName>
        <fullName evidence="9">NitT/TauT family transport system permease protein/taurine transport system permease protein</fullName>
    </submittedName>
</protein>
<evidence type="ECO:0000256" key="1">
    <source>
        <dbReference type="ARBA" id="ARBA00004651"/>
    </source>
</evidence>
<comment type="subcellular location">
    <subcellularLocation>
        <location evidence="1 7">Cell membrane</location>
        <topology evidence="1 7">Multi-pass membrane protein</topology>
    </subcellularLocation>
</comment>
<feature type="transmembrane region" description="Helical" evidence="7">
    <location>
        <begin position="139"/>
        <end position="167"/>
    </location>
</feature>
<proteinExistence type="inferred from homology"/>
<feature type="transmembrane region" description="Helical" evidence="7">
    <location>
        <begin position="21"/>
        <end position="45"/>
    </location>
</feature>
<feature type="transmembrane region" description="Helical" evidence="7">
    <location>
        <begin position="234"/>
        <end position="251"/>
    </location>
</feature>
<feature type="transmembrane region" description="Helical" evidence="7">
    <location>
        <begin position="113"/>
        <end position="133"/>
    </location>
</feature>
<evidence type="ECO:0000256" key="4">
    <source>
        <dbReference type="ARBA" id="ARBA00022692"/>
    </source>
</evidence>
<feature type="transmembrane region" description="Helical" evidence="7">
    <location>
        <begin position="79"/>
        <end position="101"/>
    </location>
</feature>
<accession>A0A840MYW7</accession>
<keyword evidence="4 7" id="KW-0812">Transmembrane</keyword>
<evidence type="ECO:0000256" key="6">
    <source>
        <dbReference type="ARBA" id="ARBA00023136"/>
    </source>
</evidence>
<dbReference type="PANTHER" id="PTHR30151:SF16">
    <property type="entry name" value="ABC TRANSPORTER PERMEASE PROTEIN"/>
    <property type="match status" value="1"/>
</dbReference>
<keyword evidence="3" id="KW-1003">Cell membrane</keyword>
<evidence type="ECO:0000256" key="7">
    <source>
        <dbReference type="RuleBase" id="RU363032"/>
    </source>
</evidence>
<dbReference type="CDD" id="cd06261">
    <property type="entry name" value="TM_PBP2"/>
    <property type="match status" value="1"/>
</dbReference>
<dbReference type="EMBL" id="JACHIJ010000001">
    <property type="protein sequence ID" value="MBB5050918.1"/>
    <property type="molecule type" value="Genomic_DNA"/>
</dbReference>
<dbReference type="AlphaFoldDB" id="A0A840MYW7"/>
<dbReference type="Pfam" id="PF00528">
    <property type="entry name" value="BPD_transp_1"/>
    <property type="match status" value="1"/>
</dbReference>
<dbReference type="Proteomes" id="UP000521227">
    <property type="component" value="Unassembled WGS sequence"/>
</dbReference>
<dbReference type="PROSITE" id="PS50928">
    <property type="entry name" value="ABC_TM1"/>
    <property type="match status" value="1"/>
</dbReference>
<gene>
    <name evidence="9" type="ORF">HNQ36_000866</name>
</gene>
<keyword evidence="6 7" id="KW-0472">Membrane</keyword>
<evidence type="ECO:0000313" key="9">
    <source>
        <dbReference type="EMBL" id="MBB5050918.1"/>
    </source>
</evidence>
<comment type="similarity">
    <text evidence="7">Belongs to the binding-protein-dependent transport system permease family.</text>
</comment>
<evidence type="ECO:0000259" key="8">
    <source>
        <dbReference type="PROSITE" id="PS50928"/>
    </source>
</evidence>
<organism evidence="9 10">
    <name type="scientific">Afipia massiliensis</name>
    <dbReference type="NCBI Taxonomy" id="211460"/>
    <lineage>
        <taxon>Bacteria</taxon>
        <taxon>Pseudomonadati</taxon>
        <taxon>Pseudomonadota</taxon>
        <taxon>Alphaproteobacteria</taxon>
        <taxon>Hyphomicrobiales</taxon>
        <taxon>Nitrobacteraceae</taxon>
        <taxon>Afipia</taxon>
    </lineage>
</organism>